<dbReference type="PhylomeDB" id="A0A0D2WHR2"/>
<sequence length="605" mass="65917">MTTGDGKSAHAAVHAPHSSSASHHVEPSTHHEQPQQHHQSQHEQHQLRPHPHESQERHHEKAETMEQDQRKEKAHVHKRNADTLAASDEALERAAKIIEASGGAEDRRITRAQAAKALRSGTTPDAPTAQMGTRTSASSTASMRASKPKAATKTKPGAHKDERAPKRTEKGKKAPKKASKTGAKTKKNADAAQQAVSEDKAEEREEHDDSGDASTPVVLQGSVEKERSHDDAEIGAKTDSATAGSSTPLLTDSDPSTLDPATMDTTHALESVSASGGHDRTSTATEAAASTSADNTTKKDELDVHNRNAVQAMTMNQHQHSAMRTSEEAPKARNLEHGRIFFFYRPKVMLSEAQGMDDVQRFHILLCPETGSLATAATADMSTHKTVKRVINVGRKHLPNIGKHETVWAFVSKASVELSEVEAVLEKEQYSTKTIGERTVEGERPAGEGVYALVDVHGHSHLVYSLQLPRDLGDVQHSFNIGEEGSFLMQVRNPFFQPTDAALERAGSQRLGLSDEDKVAYPQQLIDKFEGKRWAPVRDTRMLDFDNVELLLIGAHEDVAASLGAHGQAIVDASKVRVNPRQVLQELGLQPREHPIAPVLTGDWK</sequence>
<feature type="compositionally biased region" description="Polar residues" evidence="1">
    <location>
        <begin position="239"/>
        <end position="256"/>
    </location>
</feature>
<dbReference type="eggNOG" id="ENOG502S2IV">
    <property type="taxonomic scope" value="Eukaryota"/>
</dbReference>
<feature type="compositionally biased region" description="Basic and acidic residues" evidence="1">
    <location>
        <begin position="223"/>
        <end position="236"/>
    </location>
</feature>
<organism evidence="2 3">
    <name type="scientific">Capsaspora owczarzaki (strain ATCC 30864)</name>
    <dbReference type="NCBI Taxonomy" id="595528"/>
    <lineage>
        <taxon>Eukaryota</taxon>
        <taxon>Filasterea</taxon>
        <taxon>Capsaspora</taxon>
    </lineage>
</organism>
<feature type="compositionally biased region" description="Low complexity" evidence="1">
    <location>
        <begin position="282"/>
        <end position="295"/>
    </location>
</feature>
<dbReference type="AlphaFoldDB" id="A0A0D2WHR2"/>
<dbReference type="Proteomes" id="UP000008743">
    <property type="component" value="Unassembled WGS sequence"/>
</dbReference>
<dbReference type="PANTHER" id="PTHR34776:SF1">
    <property type="entry name" value="F17F16.3 PROTEIN"/>
    <property type="match status" value="1"/>
</dbReference>
<dbReference type="OrthoDB" id="1028014at2759"/>
<evidence type="ECO:0000256" key="1">
    <source>
        <dbReference type="SAM" id="MobiDB-lite"/>
    </source>
</evidence>
<feature type="compositionally biased region" description="Low complexity" evidence="1">
    <location>
        <begin position="133"/>
        <end position="145"/>
    </location>
</feature>
<dbReference type="EMBL" id="KE346360">
    <property type="protein sequence ID" value="KJE89195.1"/>
    <property type="molecule type" value="Genomic_DNA"/>
</dbReference>
<feature type="region of interest" description="Disordered" evidence="1">
    <location>
        <begin position="1"/>
        <end position="302"/>
    </location>
</feature>
<evidence type="ECO:0000313" key="3">
    <source>
        <dbReference type="Proteomes" id="UP000008743"/>
    </source>
</evidence>
<proteinExistence type="predicted"/>
<name>A0A0D2WHR2_CAPO3</name>
<accession>A0A0D2WHR2</accession>
<feature type="compositionally biased region" description="Low complexity" evidence="1">
    <location>
        <begin position="9"/>
        <end position="22"/>
    </location>
</feature>
<gene>
    <name evidence="2" type="ORF">CAOG_000715</name>
</gene>
<feature type="compositionally biased region" description="Basic and acidic residues" evidence="1">
    <location>
        <begin position="158"/>
        <end position="172"/>
    </location>
</feature>
<reference evidence="3" key="1">
    <citation type="submission" date="2011-02" db="EMBL/GenBank/DDBJ databases">
        <title>The Genome Sequence of Capsaspora owczarzaki ATCC 30864.</title>
        <authorList>
            <person name="Russ C."/>
            <person name="Cuomo C."/>
            <person name="Burger G."/>
            <person name="Gray M.W."/>
            <person name="Holland P.W.H."/>
            <person name="King N."/>
            <person name="Lang F.B.F."/>
            <person name="Roger A.J."/>
            <person name="Ruiz-Trillo I."/>
            <person name="Young S.K."/>
            <person name="Zeng Q."/>
            <person name="Gargeya S."/>
            <person name="Alvarado L."/>
            <person name="Berlin A."/>
            <person name="Chapman S.B."/>
            <person name="Chen Z."/>
            <person name="Freedman E."/>
            <person name="Gellesch M."/>
            <person name="Goldberg J."/>
            <person name="Griggs A."/>
            <person name="Gujja S."/>
            <person name="Heilman E."/>
            <person name="Heiman D."/>
            <person name="Howarth C."/>
            <person name="Mehta T."/>
            <person name="Neiman D."/>
            <person name="Pearson M."/>
            <person name="Roberts A."/>
            <person name="Saif S."/>
            <person name="Shea T."/>
            <person name="Shenoy N."/>
            <person name="Sisk P."/>
            <person name="Stolte C."/>
            <person name="Sykes S."/>
            <person name="White J."/>
            <person name="Yandava C."/>
            <person name="Haas B."/>
            <person name="Nusbaum C."/>
            <person name="Birren B."/>
        </authorList>
    </citation>
    <scope>NUCLEOTIDE SEQUENCE</scope>
    <source>
        <strain evidence="3">ATCC 30864</strain>
    </source>
</reference>
<feature type="compositionally biased region" description="Basic and acidic residues" evidence="1">
    <location>
        <begin position="23"/>
        <end position="71"/>
    </location>
</feature>
<dbReference type="PANTHER" id="PTHR34776">
    <property type="entry name" value="F17F16.3 PROTEIN"/>
    <property type="match status" value="1"/>
</dbReference>
<dbReference type="STRING" id="595528.A0A0D2WHR2"/>
<evidence type="ECO:0000313" key="2">
    <source>
        <dbReference type="EMBL" id="KJE89195.1"/>
    </source>
</evidence>
<protein>
    <submittedName>
        <fullName evidence="2">Uncharacterized protein</fullName>
    </submittedName>
</protein>
<keyword evidence="3" id="KW-1185">Reference proteome</keyword>
<dbReference type="InParanoid" id="A0A0D2WHR2"/>
<feature type="compositionally biased region" description="Basic residues" evidence="1">
    <location>
        <begin position="173"/>
        <end position="186"/>
    </location>
</feature>